<keyword evidence="3" id="KW-1185">Reference proteome</keyword>
<reference evidence="2 3" key="1">
    <citation type="submission" date="2019-11" db="EMBL/GenBank/DDBJ databases">
        <title>Characterization of Elizabethkingia argenteiflava sp. nov., isolated from inner surface of Soybean Pods.</title>
        <authorList>
            <person name="Mo S."/>
        </authorList>
    </citation>
    <scope>NUCLEOTIDE SEQUENCE [LARGE SCALE GENOMIC DNA]</scope>
    <source>
        <strain evidence="2 3">YB22</strain>
    </source>
</reference>
<name>A0A845PTH2_9FLAO</name>
<feature type="transmembrane region" description="Helical" evidence="1">
    <location>
        <begin position="32"/>
        <end position="53"/>
    </location>
</feature>
<evidence type="ECO:0008006" key="4">
    <source>
        <dbReference type="Google" id="ProtNLM"/>
    </source>
</evidence>
<dbReference type="Proteomes" id="UP000553459">
    <property type="component" value="Unassembled WGS sequence"/>
</dbReference>
<evidence type="ECO:0000256" key="1">
    <source>
        <dbReference type="SAM" id="Phobius"/>
    </source>
</evidence>
<keyword evidence="1" id="KW-0472">Membrane</keyword>
<evidence type="ECO:0000313" key="2">
    <source>
        <dbReference type="EMBL" id="NAW51539.1"/>
    </source>
</evidence>
<organism evidence="2 3">
    <name type="scientific">Elizabethkingia argenteiflava</name>
    <dbReference type="NCBI Taxonomy" id="2681556"/>
    <lineage>
        <taxon>Bacteria</taxon>
        <taxon>Pseudomonadati</taxon>
        <taxon>Bacteroidota</taxon>
        <taxon>Flavobacteriia</taxon>
        <taxon>Flavobacteriales</taxon>
        <taxon>Weeksellaceae</taxon>
        <taxon>Elizabethkingia</taxon>
    </lineage>
</organism>
<dbReference type="EMBL" id="JAAABJ010000549">
    <property type="protein sequence ID" value="NAW51539.1"/>
    <property type="molecule type" value="Genomic_DNA"/>
</dbReference>
<sequence length="244" mass="27943">MPKFHEFESFLVKPQRDSGSIISHAFENYKYIIGYVLVVNLFITLVFYVLFFITGSWTKVMSFNESSGDSYEFFQEIYASQSLVLWQVCSILFIALASPFIGGIIYLMHKKNSGQELDLSDLFIGYKKNTLNIMLFSLVYTLVAVVTSNMCLVPAIFIMPFLFLGYPILIFEEKGVIEAIKESFAIVKANYLNFLILNFVAIVISLTGLFFCCIGIVVTALFYYATMYSAYLSYRVEEVDHFKK</sequence>
<dbReference type="RefSeq" id="WP_166519818.1">
    <property type="nucleotide sequence ID" value="NZ_JAAABJ010000549.1"/>
</dbReference>
<evidence type="ECO:0000313" key="3">
    <source>
        <dbReference type="Proteomes" id="UP000553459"/>
    </source>
</evidence>
<feature type="transmembrane region" description="Helical" evidence="1">
    <location>
        <begin position="84"/>
        <end position="108"/>
    </location>
</feature>
<keyword evidence="1" id="KW-0812">Transmembrane</keyword>
<accession>A0A845PTH2</accession>
<comment type="caution">
    <text evidence="2">The sequence shown here is derived from an EMBL/GenBank/DDBJ whole genome shotgun (WGS) entry which is preliminary data.</text>
</comment>
<protein>
    <recommendedName>
        <fullName evidence="4">Beta-carotene 15,15'-monooxygenase</fullName>
    </recommendedName>
</protein>
<feature type="transmembrane region" description="Helical" evidence="1">
    <location>
        <begin position="192"/>
        <end position="225"/>
    </location>
</feature>
<proteinExistence type="predicted"/>
<dbReference type="AlphaFoldDB" id="A0A845PTH2"/>
<gene>
    <name evidence="2" type="ORF">GNY06_09155</name>
</gene>
<keyword evidence="1" id="KW-1133">Transmembrane helix</keyword>